<sequence length="133" mass="15067">MSEYLYYRQQPPDGWIVKDERGKVYQIDHGKKRWIVNPIAYHSLYRGNPGDALFFPGLSNVADGPVIGDGTGLFRTTATGGKVFWLDKEDGVTTFKRWITSPEAMDRYHFTWDRIPTLPGNFADIPDGSPISV</sequence>
<proteinExistence type="predicted"/>
<dbReference type="RefSeq" id="WP_114915788.1">
    <property type="nucleotide sequence ID" value="NZ_CP024848.1"/>
</dbReference>
<dbReference type="KEGG" id="ocn:CUC15_05975"/>
<accession>A0A345PER3</accession>
<keyword evidence="2" id="KW-1185">Reference proteome</keyword>
<evidence type="ECO:0000313" key="2">
    <source>
        <dbReference type="Proteomes" id="UP000253908"/>
    </source>
</evidence>
<name>A0A345PER3_9BACI</name>
<dbReference type="Proteomes" id="UP000253908">
    <property type="component" value="Chromosome"/>
</dbReference>
<dbReference type="EMBL" id="CP024848">
    <property type="protein sequence ID" value="AXI08493.1"/>
    <property type="molecule type" value="Genomic_DNA"/>
</dbReference>
<reference evidence="2" key="1">
    <citation type="submission" date="2017-11" db="EMBL/GenBank/DDBJ databases">
        <authorList>
            <person name="Zhu W."/>
        </authorList>
    </citation>
    <scope>NUCLEOTIDE SEQUENCE [LARGE SCALE GENOMIC DNA]</scope>
    <source>
        <strain evidence="2">160</strain>
    </source>
</reference>
<dbReference type="AlphaFoldDB" id="A0A345PER3"/>
<organism evidence="1 2">
    <name type="scientific">Oceanobacillus zhaokaii</name>
    <dbReference type="NCBI Taxonomy" id="2052660"/>
    <lineage>
        <taxon>Bacteria</taxon>
        <taxon>Bacillati</taxon>
        <taxon>Bacillota</taxon>
        <taxon>Bacilli</taxon>
        <taxon>Bacillales</taxon>
        <taxon>Bacillaceae</taxon>
        <taxon>Oceanobacillus</taxon>
    </lineage>
</organism>
<dbReference type="OrthoDB" id="2655557at2"/>
<evidence type="ECO:0000313" key="1">
    <source>
        <dbReference type="EMBL" id="AXI08493.1"/>
    </source>
</evidence>
<protein>
    <submittedName>
        <fullName evidence="1">Uncharacterized protein</fullName>
    </submittedName>
</protein>
<gene>
    <name evidence="1" type="ORF">CUC15_05975</name>
</gene>